<evidence type="ECO:0000313" key="2">
    <source>
        <dbReference type="Proteomes" id="UP001054252"/>
    </source>
</evidence>
<protein>
    <submittedName>
        <fullName evidence="1">Uncharacterized protein</fullName>
    </submittedName>
</protein>
<proteinExistence type="predicted"/>
<accession>A0AAV5JSI7</accession>
<reference evidence="1 2" key="1">
    <citation type="journal article" date="2021" name="Commun. Biol.">
        <title>The genome of Shorea leprosula (Dipterocarpaceae) highlights the ecological relevance of drought in aseasonal tropical rainforests.</title>
        <authorList>
            <person name="Ng K.K.S."/>
            <person name="Kobayashi M.J."/>
            <person name="Fawcett J.A."/>
            <person name="Hatakeyama M."/>
            <person name="Paape T."/>
            <person name="Ng C.H."/>
            <person name="Ang C.C."/>
            <person name="Tnah L.H."/>
            <person name="Lee C.T."/>
            <person name="Nishiyama T."/>
            <person name="Sese J."/>
            <person name="O'Brien M.J."/>
            <person name="Copetti D."/>
            <person name="Mohd Noor M.I."/>
            <person name="Ong R.C."/>
            <person name="Putra M."/>
            <person name="Sireger I.Z."/>
            <person name="Indrioko S."/>
            <person name="Kosugi Y."/>
            <person name="Izuno A."/>
            <person name="Isagi Y."/>
            <person name="Lee S.L."/>
            <person name="Shimizu K.K."/>
        </authorList>
    </citation>
    <scope>NUCLEOTIDE SEQUENCE [LARGE SCALE GENOMIC DNA]</scope>
    <source>
        <strain evidence="1">214</strain>
    </source>
</reference>
<dbReference type="EMBL" id="BPVZ01000039">
    <property type="protein sequence ID" value="GKV13695.1"/>
    <property type="molecule type" value="Genomic_DNA"/>
</dbReference>
<sequence length="36" mass="3660">MGLSDVIWISSEPCALVGPVSRVHGVCRASNSGFGA</sequence>
<evidence type="ECO:0000313" key="1">
    <source>
        <dbReference type="EMBL" id="GKV13695.1"/>
    </source>
</evidence>
<organism evidence="1 2">
    <name type="scientific">Rubroshorea leprosula</name>
    <dbReference type="NCBI Taxonomy" id="152421"/>
    <lineage>
        <taxon>Eukaryota</taxon>
        <taxon>Viridiplantae</taxon>
        <taxon>Streptophyta</taxon>
        <taxon>Embryophyta</taxon>
        <taxon>Tracheophyta</taxon>
        <taxon>Spermatophyta</taxon>
        <taxon>Magnoliopsida</taxon>
        <taxon>eudicotyledons</taxon>
        <taxon>Gunneridae</taxon>
        <taxon>Pentapetalae</taxon>
        <taxon>rosids</taxon>
        <taxon>malvids</taxon>
        <taxon>Malvales</taxon>
        <taxon>Dipterocarpaceae</taxon>
        <taxon>Rubroshorea</taxon>
    </lineage>
</organism>
<comment type="caution">
    <text evidence="1">The sequence shown here is derived from an EMBL/GenBank/DDBJ whole genome shotgun (WGS) entry which is preliminary data.</text>
</comment>
<name>A0AAV5JSI7_9ROSI</name>
<gene>
    <name evidence="1" type="ORF">SLEP1_g24681</name>
</gene>
<keyword evidence="2" id="KW-1185">Reference proteome</keyword>
<dbReference type="AlphaFoldDB" id="A0AAV5JSI7"/>
<dbReference type="Proteomes" id="UP001054252">
    <property type="component" value="Unassembled WGS sequence"/>
</dbReference>